<comment type="similarity">
    <text evidence="1">Belongs to the peptidase S33 family.</text>
</comment>
<feature type="domain" description="AB hydrolase-1" evidence="3">
    <location>
        <begin position="34"/>
        <end position="172"/>
    </location>
</feature>
<evidence type="ECO:0000313" key="4">
    <source>
        <dbReference type="EMBL" id="OGD84214.1"/>
    </source>
</evidence>
<dbReference type="AlphaFoldDB" id="A0A1F5FXC5"/>
<dbReference type="GO" id="GO:0016020">
    <property type="term" value="C:membrane"/>
    <property type="evidence" value="ECO:0007669"/>
    <property type="project" value="TreeGrafter"/>
</dbReference>
<dbReference type="InterPro" id="IPR005945">
    <property type="entry name" value="Pro_imino_pep"/>
</dbReference>
<dbReference type="PANTHER" id="PTHR43798">
    <property type="entry name" value="MONOACYLGLYCEROL LIPASE"/>
    <property type="match status" value="1"/>
</dbReference>
<evidence type="ECO:0000313" key="5">
    <source>
        <dbReference type="Proteomes" id="UP000179252"/>
    </source>
</evidence>
<evidence type="ECO:0000256" key="1">
    <source>
        <dbReference type="ARBA" id="ARBA00010088"/>
    </source>
</evidence>
<dbReference type="SUPFAM" id="SSF53474">
    <property type="entry name" value="alpha/beta-Hydrolases"/>
    <property type="match status" value="1"/>
</dbReference>
<organism evidence="4 5">
    <name type="scientific">Candidatus Curtissbacteria bacterium RBG_13_40_7</name>
    <dbReference type="NCBI Taxonomy" id="1797706"/>
    <lineage>
        <taxon>Bacteria</taxon>
        <taxon>Candidatus Curtissiibacteriota</taxon>
    </lineage>
</organism>
<dbReference type="InterPro" id="IPR050266">
    <property type="entry name" value="AB_hydrolase_sf"/>
</dbReference>
<dbReference type="Proteomes" id="UP000179252">
    <property type="component" value="Unassembled WGS sequence"/>
</dbReference>
<dbReference type="PRINTS" id="PR00793">
    <property type="entry name" value="PROAMNOPTASE"/>
</dbReference>
<dbReference type="NCBIfam" id="TIGR01250">
    <property type="entry name" value="pro_imino_pep_2"/>
    <property type="match status" value="1"/>
</dbReference>
<protein>
    <submittedName>
        <fullName evidence="4">Proline iminopeptidase</fullName>
    </submittedName>
</protein>
<evidence type="ECO:0000256" key="2">
    <source>
        <dbReference type="ARBA" id="ARBA00022801"/>
    </source>
</evidence>
<comment type="caution">
    <text evidence="4">The sequence shown here is derived from an EMBL/GenBank/DDBJ whole genome shotgun (WGS) entry which is preliminary data.</text>
</comment>
<gene>
    <name evidence="4" type="ORF">A2165_03545</name>
</gene>
<dbReference type="PANTHER" id="PTHR43798:SF33">
    <property type="entry name" value="HYDROLASE, PUTATIVE (AFU_ORTHOLOGUE AFUA_2G14860)-RELATED"/>
    <property type="match status" value="1"/>
</dbReference>
<sequence>MTEKEKPPSHEDFIEVTGGKVWYKIVGVQSKGLPLLTLHGGPGGSSGTLIALEALADERPVIFYDQLGAGNSERPDDDSLWTLDRFIEEVDKVRNSLNLERFHLLGHSWGSLLAAKYATRQSRGVQSIFLSGPFLSVPRWLTDTNKLKQQLPEEIRETIERNEREGTTNSEEYKKASEEFDRRHYCLIHPYPEVVQNTKKVANNKIYEIMWGPSEFSCTGNLAGYDVTGELGEITVPVFLS</sequence>
<dbReference type="Gene3D" id="3.40.50.1820">
    <property type="entry name" value="alpha/beta hydrolase"/>
    <property type="match status" value="1"/>
</dbReference>
<dbReference type="InterPro" id="IPR002410">
    <property type="entry name" value="Peptidase_S33"/>
</dbReference>
<keyword evidence="2" id="KW-0378">Hydrolase</keyword>
<name>A0A1F5FXC5_9BACT</name>
<dbReference type="GO" id="GO:0008233">
    <property type="term" value="F:peptidase activity"/>
    <property type="evidence" value="ECO:0007669"/>
    <property type="project" value="InterPro"/>
</dbReference>
<proteinExistence type="inferred from homology"/>
<feature type="non-terminal residue" evidence="4">
    <location>
        <position position="241"/>
    </location>
</feature>
<dbReference type="GO" id="GO:0006508">
    <property type="term" value="P:proteolysis"/>
    <property type="evidence" value="ECO:0007669"/>
    <property type="project" value="InterPro"/>
</dbReference>
<dbReference type="EMBL" id="MFAU01000027">
    <property type="protein sequence ID" value="OGD84214.1"/>
    <property type="molecule type" value="Genomic_DNA"/>
</dbReference>
<accession>A0A1F5FXC5</accession>
<dbReference type="InterPro" id="IPR000073">
    <property type="entry name" value="AB_hydrolase_1"/>
</dbReference>
<evidence type="ECO:0000259" key="3">
    <source>
        <dbReference type="Pfam" id="PF00561"/>
    </source>
</evidence>
<dbReference type="Pfam" id="PF00561">
    <property type="entry name" value="Abhydrolase_1"/>
    <property type="match status" value="1"/>
</dbReference>
<reference evidence="4 5" key="1">
    <citation type="journal article" date="2016" name="Nat. Commun.">
        <title>Thousands of microbial genomes shed light on interconnected biogeochemical processes in an aquifer system.</title>
        <authorList>
            <person name="Anantharaman K."/>
            <person name="Brown C.T."/>
            <person name="Hug L.A."/>
            <person name="Sharon I."/>
            <person name="Castelle C.J."/>
            <person name="Probst A.J."/>
            <person name="Thomas B.C."/>
            <person name="Singh A."/>
            <person name="Wilkins M.J."/>
            <person name="Karaoz U."/>
            <person name="Brodie E.L."/>
            <person name="Williams K.H."/>
            <person name="Hubbard S.S."/>
            <person name="Banfield J.F."/>
        </authorList>
    </citation>
    <scope>NUCLEOTIDE SEQUENCE [LARGE SCALE GENOMIC DNA]</scope>
</reference>
<dbReference type="InterPro" id="IPR029058">
    <property type="entry name" value="AB_hydrolase_fold"/>
</dbReference>